<gene>
    <name evidence="2" type="ORF">EDB81DRAFT_377733</name>
</gene>
<proteinExistence type="predicted"/>
<feature type="compositionally biased region" description="Low complexity" evidence="1">
    <location>
        <begin position="72"/>
        <end position="101"/>
    </location>
</feature>
<keyword evidence="3" id="KW-1185">Reference proteome</keyword>
<dbReference type="InterPro" id="IPR021475">
    <property type="entry name" value="Pants/Emi1-like"/>
</dbReference>
<dbReference type="AlphaFoldDB" id="A0A9P9F9B2"/>
<evidence type="ECO:0000313" key="3">
    <source>
        <dbReference type="Proteomes" id="UP000738349"/>
    </source>
</evidence>
<dbReference type="PANTHER" id="PTHR28052">
    <property type="entry name" value="UPF0545 PROTEIN C22ORF39"/>
    <property type="match status" value="1"/>
</dbReference>
<comment type="caution">
    <text evidence="2">The sequence shown here is derived from an EMBL/GenBank/DDBJ whole genome shotgun (WGS) entry which is preliminary data.</text>
</comment>
<dbReference type="EMBL" id="JAGMUV010000005">
    <property type="protein sequence ID" value="KAH7156110.1"/>
    <property type="molecule type" value="Genomic_DNA"/>
</dbReference>
<organism evidence="2 3">
    <name type="scientific">Dactylonectria macrodidyma</name>
    <dbReference type="NCBI Taxonomy" id="307937"/>
    <lineage>
        <taxon>Eukaryota</taxon>
        <taxon>Fungi</taxon>
        <taxon>Dikarya</taxon>
        <taxon>Ascomycota</taxon>
        <taxon>Pezizomycotina</taxon>
        <taxon>Sordariomycetes</taxon>
        <taxon>Hypocreomycetidae</taxon>
        <taxon>Hypocreales</taxon>
        <taxon>Nectriaceae</taxon>
        <taxon>Dactylonectria</taxon>
    </lineage>
</organism>
<feature type="region of interest" description="Disordered" evidence="1">
    <location>
        <begin position="1"/>
        <end position="101"/>
    </location>
</feature>
<protein>
    <recommendedName>
        <fullName evidence="4">Early meiotic induction protein 1</fullName>
    </recommendedName>
</protein>
<dbReference type="Pfam" id="PF11326">
    <property type="entry name" value="PANTS-like"/>
    <property type="match status" value="1"/>
</dbReference>
<feature type="compositionally biased region" description="Low complexity" evidence="1">
    <location>
        <begin position="23"/>
        <end position="47"/>
    </location>
</feature>
<evidence type="ECO:0008006" key="4">
    <source>
        <dbReference type="Google" id="ProtNLM"/>
    </source>
</evidence>
<accession>A0A9P9F9B2</accession>
<name>A0A9P9F9B2_9HYPO</name>
<dbReference type="PANTHER" id="PTHR28052:SF1">
    <property type="entry name" value="UPF0545 PROTEIN C22ORF39"/>
    <property type="match status" value="1"/>
</dbReference>
<dbReference type="Proteomes" id="UP000738349">
    <property type="component" value="Unassembled WGS sequence"/>
</dbReference>
<reference evidence="2" key="1">
    <citation type="journal article" date="2021" name="Nat. Commun.">
        <title>Genetic determinants of endophytism in the Arabidopsis root mycobiome.</title>
        <authorList>
            <person name="Mesny F."/>
            <person name="Miyauchi S."/>
            <person name="Thiergart T."/>
            <person name="Pickel B."/>
            <person name="Atanasova L."/>
            <person name="Karlsson M."/>
            <person name="Huettel B."/>
            <person name="Barry K.W."/>
            <person name="Haridas S."/>
            <person name="Chen C."/>
            <person name="Bauer D."/>
            <person name="Andreopoulos W."/>
            <person name="Pangilinan J."/>
            <person name="LaButti K."/>
            <person name="Riley R."/>
            <person name="Lipzen A."/>
            <person name="Clum A."/>
            <person name="Drula E."/>
            <person name="Henrissat B."/>
            <person name="Kohler A."/>
            <person name="Grigoriev I.V."/>
            <person name="Martin F.M."/>
            <person name="Hacquard S."/>
        </authorList>
    </citation>
    <scope>NUCLEOTIDE SEQUENCE</scope>
    <source>
        <strain evidence="2">MPI-CAGE-AT-0147</strain>
    </source>
</reference>
<evidence type="ECO:0000256" key="1">
    <source>
        <dbReference type="SAM" id="MobiDB-lite"/>
    </source>
</evidence>
<sequence>MAWLWASATPVEKAPAPADKESAPPSSVSTSTSTTTISASSPPSSSPNDLSSDPEIQKFLALFDTKSQPANQTPSATTSSSSSQKPAEKSSISSWLSVRSSPSSRTGAEVAEAPLGDAVSESLLPTDLSCRTAFDQAWACNSMGGQWNAIYRYGEMRSCSEHWDDFWFCMRIKSYGKEMRENLIRAHHRNKNHAKYGPDKPSSEDVWQGRKEKVEVGSVFKEPIE</sequence>
<evidence type="ECO:0000313" key="2">
    <source>
        <dbReference type="EMBL" id="KAH7156110.1"/>
    </source>
</evidence>
<dbReference type="OrthoDB" id="2017405at2759"/>